<dbReference type="EMBL" id="LAZR01013148">
    <property type="protein sequence ID" value="KKM23320.1"/>
    <property type="molecule type" value="Genomic_DNA"/>
</dbReference>
<dbReference type="AlphaFoldDB" id="A0A0F9L6Q2"/>
<dbReference type="GO" id="GO:0005525">
    <property type="term" value="F:GTP binding"/>
    <property type="evidence" value="ECO:0007669"/>
    <property type="project" value="UniProtKB-KW"/>
</dbReference>
<name>A0A0F9L6Q2_9ZZZZ</name>
<accession>A0A0F9L6Q2</accession>
<dbReference type="InterPro" id="IPR004211">
    <property type="entry name" value="Endonuclease_7"/>
</dbReference>
<dbReference type="InterPro" id="IPR038563">
    <property type="entry name" value="Endonuclease_7_sf"/>
</dbReference>
<gene>
    <name evidence="3" type="ORF">LCGC14_1616450</name>
</gene>
<sequence>MKQNEKRCPKCGRTMSLTNFGKHKDTKSGVSCYCKHCVSEASRLRRVKYPDENSICNWLNSGIPRKYVYLALRLKHRRKRRCDLCNVSESKFQRLLNVDHRHANGSPRGLLCPTCNSHIGWYERNKEIIEEYQTFAKQLNIPEIRFAPISALRGDNVVNKSESTPWYTGPTLMETLETIEIAEARNLEDFRLPVQYV</sequence>
<feature type="non-terminal residue" evidence="3">
    <location>
        <position position="197"/>
    </location>
</feature>
<evidence type="ECO:0000256" key="2">
    <source>
        <dbReference type="ARBA" id="ARBA00023134"/>
    </source>
</evidence>
<dbReference type="InterPro" id="IPR050100">
    <property type="entry name" value="TRAFAC_GTPase_members"/>
</dbReference>
<comment type="caution">
    <text evidence="3">The sequence shown here is derived from an EMBL/GenBank/DDBJ whole genome shotgun (WGS) entry which is preliminary data.</text>
</comment>
<protein>
    <recommendedName>
        <fullName evidence="4">Recombination endonuclease VII</fullName>
    </recommendedName>
</protein>
<keyword evidence="1" id="KW-0547">Nucleotide-binding</keyword>
<keyword evidence="2" id="KW-0342">GTP-binding</keyword>
<dbReference type="Pfam" id="PF02945">
    <property type="entry name" value="Endonuclease_7"/>
    <property type="match status" value="1"/>
</dbReference>
<dbReference type="InterPro" id="IPR044925">
    <property type="entry name" value="His-Me_finger_sf"/>
</dbReference>
<proteinExistence type="predicted"/>
<evidence type="ECO:0000256" key="1">
    <source>
        <dbReference type="ARBA" id="ARBA00022741"/>
    </source>
</evidence>
<dbReference type="Gene3D" id="2.40.30.10">
    <property type="entry name" value="Translation factors"/>
    <property type="match status" value="1"/>
</dbReference>
<dbReference type="PANTHER" id="PTHR23115">
    <property type="entry name" value="TRANSLATION FACTOR"/>
    <property type="match status" value="1"/>
</dbReference>
<dbReference type="Gene3D" id="3.40.1800.10">
    <property type="entry name" value="His-Me finger endonucleases"/>
    <property type="match status" value="1"/>
</dbReference>
<reference evidence="3" key="1">
    <citation type="journal article" date="2015" name="Nature">
        <title>Complex archaea that bridge the gap between prokaryotes and eukaryotes.</title>
        <authorList>
            <person name="Spang A."/>
            <person name="Saw J.H."/>
            <person name="Jorgensen S.L."/>
            <person name="Zaremba-Niedzwiedzka K."/>
            <person name="Martijn J."/>
            <person name="Lind A.E."/>
            <person name="van Eijk R."/>
            <person name="Schleper C."/>
            <person name="Guy L."/>
            <person name="Ettema T.J."/>
        </authorList>
    </citation>
    <scope>NUCLEOTIDE SEQUENCE</scope>
</reference>
<evidence type="ECO:0000313" key="3">
    <source>
        <dbReference type="EMBL" id="KKM23320.1"/>
    </source>
</evidence>
<dbReference type="SUPFAM" id="SSF54060">
    <property type="entry name" value="His-Me finger endonucleases"/>
    <property type="match status" value="1"/>
</dbReference>
<evidence type="ECO:0008006" key="4">
    <source>
        <dbReference type="Google" id="ProtNLM"/>
    </source>
</evidence>
<organism evidence="3">
    <name type="scientific">marine sediment metagenome</name>
    <dbReference type="NCBI Taxonomy" id="412755"/>
    <lineage>
        <taxon>unclassified sequences</taxon>
        <taxon>metagenomes</taxon>
        <taxon>ecological metagenomes</taxon>
    </lineage>
</organism>